<dbReference type="InterPro" id="IPR050176">
    <property type="entry name" value="LTTR"/>
</dbReference>
<gene>
    <name evidence="6" type="ORF">C4F51_16065</name>
</gene>
<evidence type="ECO:0000256" key="1">
    <source>
        <dbReference type="ARBA" id="ARBA00009437"/>
    </source>
</evidence>
<comment type="similarity">
    <text evidence="1">Belongs to the LysR transcriptional regulatory family.</text>
</comment>
<name>A0A928YUH4_9GAMM</name>
<comment type="caution">
    <text evidence="6">The sequence shown here is derived from an EMBL/GenBank/DDBJ whole genome shotgun (WGS) entry which is preliminary data.</text>
</comment>
<feature type="domain" description="HTH lysR-type" evidence="5">
    <location>
        <begin position="1"/>
        <end position="58"/>
    </location>
</feature>
<evidence type="ECO:0000256" key="3">
    <source>
        <dbReference type="ARBA" id="ARBA00023125"/>
    </source>
</evidence>
<dbReference type="Gene3D" id="1.10.10.10">
    <property type="entry name" value="Winged helix-like DNA-binding domain superfamily/Winged helix DNA-binding domain"/>
    <property type="match status" value="1"/>
</dbReference>
<keyword evidence="7" id="KW-1185">Reference proteome</keyword>
<evidence type="ECO:0000256" key="2">
    <source>
        <dbReference type="ARBA" id="ARBA00023015"/>
    </source>
</evidence>
<dbReference type="SUPFAM" id="SSF46785">
    <property type="entry name" value="Winged helix' DNA-binding domain"/>
    <property type="match status" value="1"/>
</dbReference>
<dbReference type="InterPro" id="IPR036390">
    <property type="entry name" value="WH_DNA-bd_sf"/>
</dbReference>
<dbReference type="GO" id="GO:0003677">
    <property type="term" value="F:DNA binding"/>
    <property type="evidence" value="ECO:0007669"/>
    <property type="project" value="UniProtKB-KW"/>
</dbReference>
<evidence type="ECO:0000313" key="6">
    <source>
        <dbReference type="EMBL" id="MBE8718691.1"/>
    </source>
</evidence>
<dbReference type="InterPro" id="IPR036388">
    <property type="entry name" value="WH-like_DNA-bd_sf"/>
</dbReference>
<dbReference type="EMBL" id="PRDL01000001">
    <property type="protein sequence ID" value="MBE8718691.1"/>
    <property type="molecule type" value="Genomic_DNA"/>
</dbReference>
<keyword evidence="4" id="KW-0804">Transcription</keyword>
<dbReference type="PRINTS" id="PR00039">
    <property type="entry name" value="HTHLYSR"/>
</dbReference>
<dbReference type="PANTHER" id="PTHR30579:SF8">
    <property type="entry name" value="HTH-TYPE TRANSCRIPTIONAL REGULATOR HDFR"/>
    <property type="match status" value="1"/>
</dbReference>
<dbReference type="PANTHER" id="PTHR30579">
    <property type="entry name" value="TRANSCRIPTIONAL REGULATOR"/>
    <property type="match status" value="1"/>
</dbReference>
<dbReference type="PROSITE" id="PS50931">
    <property type="entry name" value="HTH_LYSR"/>
    <property type="match status" value="1"/>
</dbReference>
<keyword evidence="2" id="KW-0805">Transcription regulation</keyword>
<dbReference type="AlphaFoldDB" id="A0A928YUH4"/>
<proteinExistence type="inferred from homology"/>
<reference evidence="6" key="1">
    <citation type="submission" date="2018-07" db="EMBL/GenBank/DDBJ databases">
        <title>Genome assembly of strain Ka43.</title>
        <authorList>
            <person name="Kukolya J."/>
            <person name="Nagy I."/>
            <person name="Horvath B."/>
            <person name="Toth A."/>
        </authorList>
    </citation>
    <scope>NUCLEOTIDE SEQUENCE</scope>
    <source>
        <strain evidence="6">KB43</strain>
    </source>
</reference>
<accession>A0A928YUH4</accession>
<sequence>MDIELLRTFLTVSQARHFGRAADQLFLTPAAVSARIRQLEQTLGVSLFHRTRGNIRLTEEGERLLPHAQKLQDAWTAAQRDLSLKPQSAPAIRIGCPPGLWHWLEPLLEKLRQIEDLQLTLETCSARDLHQHIVQQRLDVGLLLEAPLHDELRSSSARHKTLRLYRSEVSDDVGKTGFIQLDWGAIISSQLQHIAMPDSDYTIYANDPAVALQRMQTSPCMAWLPEDLAQLAASPAQVVETFEPLTLPVYIAYRSSASNNPLLQALLENSPT</sequence>
<dbReference type="InterPro" id="IPR000847">
    <property type="entry name" value="LysR_HTH_N"/>
</dbReference>
<dbReference type="Pfam" id="PF00126">
    <property type="entry name" value="HTH_1"/>
    <property type="match status" value="1"/>
</dbReference>
<dbReference type="RefSeq" id="WP_193911453.1">
    <property type="nucleotide sequence ID" value="NZ_PRDL01000001.1"/>
</dbReference>
<dbReference type="GO" id="GO:0003700">
    <property type="term" value="F:DNA-binding transcription factor activity"/>
    <property type="evidence" value="ECO:0007669"/>
    <property type="project" value="InterPro"/>
</dbReference>
<dbReference type="SUPFAM" id="SSF53850">
    <property type="entry name" value="Periplasmic binding protein-like II"/>
    <property type="match status" value="1"/>
</dbReference>
<keyword evidence="3" id="KW-0238">DNA-binding</keyword>
<dbReference type="Proteomes" id="UP000652567">
    <property type="component" value="Unassembled WGS sequence"/>
</dbReference>
<evidence type="ECO:0000313" key="7">
    <source>
        <dbReference type="Proteomes" id="UP000652567"/>
    </source>
</evidence>
<dbReference type="FunFam" id="1.10.10.10:FF:000001">
    <property type="entry name" value="LysR family transcriptional regulator"/>
    <property type="match status" value="1"/>
</dbReference>
<protein>
    <submittedName>
        <fullName evidence="6">LysR family transcriptional regulator</fullName>
    </submittedName>
</protein>
<organism evidence="6 7">
    <name type="scientific">Cellvibrio polysaccharolyticus</name>
    <dbReference type="NCBI Taxonomy" id="2082724"/>
    <lineage>
        <taxon>Bacteria</taxon>
        <taxon>Pseudomonadati</taxon>
        <taxon>Pseudomonadota</taxon>
        <taxon>Gammaproteobacteria</taxon>
        <taxon>Cellvibrionales</taxon>
        <taxon>Cellvibrionaceae</taxon>
        <taxon>Cellvibrio</taxon>
    </lineage>
</organism>
<evidence type="ECO:0000256" key="4">
    <source>
        <dbReference type="ARBA" id="ARBA00023163"/>
    </source>
</evidence>
<evidence type="ECO:0000259" key="5">
    <source>
        <dbReference type="PROSITE" id="PS50931"/>
    </source>
</evidence>